<organism evidence="1 2">
    <name type="scientific">Stenotrophomonas daejeonensis</name>
    <dbReference type="NCBI Taxonomy" id="659018"/>
    <lineage>
        <taxon>Bacteria</taxon>
        <taxon>Pseudomonadati</taxon>
        <taxon>Pseudomonadota</taxon>
        <taxon>Gammaproteobacteria</taxon>
        <taxon>Lysobacterales</taxon>
        <taxon>Lysobacteraceae</taxon>
        <taxon>Stenotrophomonas</taxon>
    </lineage>
</organism>
<dbReference type="Proteomes" id="UP000050940">
    <property type="component" value="Unassembled WGS sequence"/>
</dbReference>
<dbReference type="Pfam" id="PF09650">
    <property type="entry name" value="PHA_gran_rgn"/>
    <property type="match status" value="1"/>
</dbReference>
<dbReference type="RefSeq" id="WP_057640981.1">
    <property type="nucleotide sequence ID" value="NZ_LDJP01000051.1"/>
</dbReference>
<name>A0A0R0DSH6_9GAMM</name>
<evidence type="ECO:0000313" key="2">
    <source>
        <dbReference type="Proteomes" id="UP000050940"/>
    </source>
</evidence>
<sequence>MSSIDIHHAHSLSDESAHAAIAEVARKLQERFEVSTRWEGRNLHFARAGVEGAIEMLPGAVRVKAELGFLLSAMKGMVESEIRRVLAEKLG</sequence>
<dbReference type="AlphaFoldDB" id="A0A0R0DSH6"/>
<dbReference type="PATRIC" id="fig|659018.3.peg.1820"/>
<dbReference type="OrthoDB" id="287584at2"/>
<protein>
    <submittedName>
        <fullName evidence="1">Polyhydroxyalkanoic acid synthase</fullName>
    </submittedName>
</protein>
<reference evidence="1 2" key="1">
    <citation type="submission" date="2015-05" db="EMBL/GenBank/DDBJ databases">
        <title>Genome sequencing and analysis of members of genus Stenotrophomonas.</title>
        <authorList>
            <person name="Patil P.P."/>
            <person name="Midha S."/>
            <person name="Patil P.B."/>
        </authorList>
    </citation>
    <scope>NUCLEOTIDE SEQUENCE [LARGE SCALE GENOMIC DNA]</scope>
    <source>
        <strain evidence="1 2">JCM 16244</strain>
    </source>
</reference>
<dbReference type="STRING" id="659018.ABB34_09010"/>
<dbReference type="NCBIfam" id="TIGR02610">
    <property type="entry name" value="PHA_gran_rgn"/>
    <property type="match status" value="1"/>
</dbReference>
<keyword evidence="2" id="KW-1185">Reference proteome</keyword>
<dbReference type="InterPro" id="IPR013433">
    <property type="entry name" value="PHA_gran_rgn"/>
</dbReference>
<accession>A0A0R0DSH6</accession>
<proteinExistence type="predicted"/>
<gene>
    <name evidence="1" type="ORF">ABB34_09010</name>
</gene>
<dbReference type="EMBL" id="LDJP01000051">
    <property type="protein sequence ID" value="KRG84592.1"/>
    <property type="molecule type" value="Genomic_DNA"/>
</dbReference>
<comment type="caution">
    <text evidence="1">The sequence shown here is derived from an EMBL/GenBank/DDBJ whole genome shotgun (WGS) entry which is preliminary data.</text>
</comment>
<evidence type="ECO:0000313" key="1">
    <source>
        <dbReference type="EMBL" id="KRG84592.1"/>
    </source>
</evidence>